<dbReference type="Gene3D" id="1.10.4080.10">
    <property type="entry name" value="ADP-ribosylation/Crystallin J1"/>
    <property type="match status" value="1"/>
</dbReference>
<name>A0A819W390_9BILA</name>
<accession>A0A819W390</accession>
<proteinExistence type="predicted"/>
<feature type="non-terminal residue" evidence="1">
    <location>
        <position position="1"/>
    </location>
</feature>
<protein>
    <submittedName>
        <fullName evidence="1">Uncharacterized protein</fullName>
    </submittedName>
</protein>
<dbReference type="AlphaFoldDB" id="A0A819W390"/>
<dbReference type="Proteomes" id="UP000663881">
    <property type="component" value="Unassembled WGS sequence"/>
</dbReference>
<dbReference type="EMBL" id="CAJOAY010005744">
    <property type="protein sequence ID" value="CAF4118405.1"/>
    <property type="molecule type" value="Genomic_DNA"/>
</dbReference>
<organism evidence="1 2">
    <name type="scientific">Adineta steineri</name>
    <dbReference type="NCBI Taxonomy" id="433720"/>
    <lineage>
        <taxon>Eukaryota</taxon>
        <taxon>Metazoa</taxon>
        <taxon>Spiralia</taxon>
        <taxon>Gnathifera</taxon>
        <taxon>Rotifera</taxon>
        <taxon>Eurotatoria</taxon>
        <taxon>Bdelloidea</taxon>
        <taxon>Adinetida</taxon>
        <taxon>Adinetidae</taxon>
        <taxon>Adineta</taxon>
    </lineage>
</organism>
<evidence type="ECO:0000313" key="1">
    <source>
        <dbReference type="EMBL" id="CAF4118405.1"/>
    </source>
</evidence>
<evidence type="ECO:0000313" key="2">
    <source>
        <dbReference type="Proteomes" id="UP000663881"/>
    </source>
</evidence>
<gene>
    <name evidence="1" type="ORF">OKA104_LOCUS36591</name>
</gene>
<reference evidence="1" key="1">
    <citation type="submission" date="2021-02" db="EMBL/GenBank/DDBJ databases">
        <authorList>
            <person name="Nowell W R."/>
        </authorList>
    </citation>
    <scope>NUCLEOTIDE SEQUENCE</scope>
</reference>
<sequence length="57" mass="6267">VAAMIGALLGAKHGEEAIDHRRVEIVFRTDYVRQVGEEFGKALVQHLNLLPIGSEVL</sequence>
<comment type="caution">
    <text evidence="1">The sequence shown here is derived from an EMBL/GenBank/DDBJ whole genome shotgun (WGS) entry which is preliminary data.</text>
</comment>
<dbReference type="InterPro" id="IPR036705">
    <property type="entry name" value="Ribosyl_crysJ1_sf"/>
</dbReference>